<evidence type="ECO:0000256" key="3">
    <source>
        <dbReference type="ARBA" id="ARBA00022989"/>
    </source>
</evidence>
<feature type="transmembrane region" description="Helical" evidence="6">
    <location>
        <begin position="37"/>
        <end position="55"/>
    </location>
</feature>
<dbReference type="SMART" id="SM00724">
    <property type="entry name" value="TLC"/>
    <property type="match status" value="1"/>
</dbReference>
<dbReference type="EMBL" id="BRYB01000027">
    <property type="protein sequence ID" value="GMI20805.1"/>
    <property type="molecule type" value="Genomic_DNA"/>
</dbReference>
<comment type="subcellular location">
    <subcellularLocation>
        <location evidence="1">Membrane</location>
        <topology evidence="1">Multi-pass membrane protein</topology>
    </subcellularLocation>
</comment>
<reference evidence="8 9" key="1">
    <citation type="journal article" date="2023" name="Commun. Biol.">
        <title>Genome analysis of Parmales, the sister group of diatoms, reveals the evolutionary specialization of diatoms from phago-mixotrophs to photoautotrophs.</title>
        <authorList>
            <person name="Ban H."/>
            <person name="Sato S."/>
            <person name="Yoshikawa S."/>
            <person name="Yamada K."/>
            <person name="Nakamura Y."/>
            <person name="Ichinomiya M."/>
            <person name="Sato N."/>
            <person name="Blanc-Mathieu R."/>
            <person name="Endo H."/>
            <person name="Kuwata A."/>
            <person name="Ogata H."/>
        </authorList>
    </citation>
    <scope>NUCLEOTIDE SEQUENCE [LARGE SCALE GENOMIC DNA]</scope>
</reference>
<dbReference type="PANTHER" id="PTHR13439">
    <property type="entry name" value="CT120 PROTEIN"/>
    <property type="match status" value="1"/>
</dbReference>
<gene>
    <name evidence="8" type="ORF">TeGR_g5471</name>
</gene>
<feature type="transmembrane region" description="Helical" evidence="6">
    <location>
        <begin position="303"/>
        <end position="322"/>
    </location>
</feature>
<feature type="transmembrane region" description="Helical" evidence="6">
    <location>
        <begin position="76"/>
        <end position="95"/>
    </location>
</feature>
<keyword evidence="3 6" id="KW-1133">Transmembrane helix</keyword>
<evidence type="ECO:0000256" key="1">
    <source>
        <dbReference type="ARBA" id="ARBA00004141"/>
    </source>
</evidence>
<keyword evidence="9" id="KW-1185">Reference proteome</keyword>
<evidence type="ECO:0000259" key="7">
    <source>
        <dbReference type="PROSITE" id="PS50922"/>
    </source>
</evidence>
<feature type="domain" description="TLC" evidence="7">
    <location>
        <begin position="63"/>
        <end position="286"/>
    </location>
</feature>
<protein>
    <recommendedName>
        <fullName evidence="7">TLC domain-containing protein</fullName>
    </recommendedName>
</protein>
<keyword evidence="2 5" id="KW-0812">Transmembrane</keyword>
<feature type="transmembrane region" description="Helical" evidence="6">
    <location>
        <begin position="135"/>
        <end position="156"/>
    </location>
</feature>
<feature type="transmembrane region" description="Helical" evidence="6">
    <location>
        <begin position="254"/>
        <end position="282"/>
    </location>
</feature>
<evidence type="ECO:0000256" key="6">
    <source>
        <dbReference type="SAM" id="Phobius"/>
    </source>
</evidence>
<name>A0ABQ6M701_9STRA</name>
<organism evidence="8 9">
    <name type="scientific">Tetraparma gracilis</name>
    <dbReference type="NCBI Taxonomy" id="2962635"/>
    <lineage>
        <taxon>Eukaryota</taxon>
        <taxon>Sar</taxon>
        <taxon>Stramenopiles</taxon>
        <taxon>Ochrophyta</taxon>
        <taxon>Bolidophyceae</taxon>
        <taxon>Parmales</taxon>
        <taxon>Triparmaceae</taxon>
        <taxon>Tetraparma</taxon>
    </lineage>
</organism>
<dbReference type="Pfam" id="PF03798">
    <property type="entry name" value="TRAM_LAG1_CLN8"/>
    <property type="match status" value="1"/>
</dbReference>
<evidence type="ECO:0000313" key="8">
    <source>
        <dbReference type="EMBL" id="GMI20805.1"/>
    </source>
</evidence>
<feature type="transmembrane region" description="Helical" evidence="6">
    <location>
        <begin position="107"/>
        <end position="128"/>
    </location>
</feature>
<keyword evidence="4 5" id="KW-0472">Membrane</keyword>
<sequence>MLAVISTQMQALASSSNILIASFLPDIESNHQTQATVAGAFFFIFTAMYVMEALLQPSLDTRAKRHNWCVRIPSQYHAALVSLFGWIAFFDVSLWEDPVTSSSPSAVFGSCIIIGYMAADLISVFVNFEDEGFTFLFHAIATLCPYCMSLYTGNFITYTTSAMIAETSTLWLNARFLCIISKRASNALFELVQLQFFLVFIFVRIVVAMGFLLPWWLKLAGGAYVKGVPNAPFELAELASGDFANFAKTDAPGWWWVFLTFNIVAMCCLNSMWAVGMVKIALGLGGGGDKKKGSKKKTKEDTFTGMNITPFNLLVYVPLMIIPQEKGVGKESSKKKR</sequence>
<dbReference type="InterPro" id="IPR050846">
    <property type="entry name" value="TLCD"/>
</dbReference>
<comment type="caution">
    <text evidence="8">The sequence shown here is derived from an EMBL/GenBank/DDBJ whole genome shotgun (WGS) entry which is preliminary data.</text>
</comment>
<feature type="transmembrane region" description="Helical" evidence="6">
    <location>
        <begin position="192"/>
        <end position="217"/>
    </location>
</feature>
<dbReference type="Proteomes" id="UP001165060">
    <property type="component" value="Unassembled WGS sequence"/>
</dbReference>
<dbReference type="PANTHER" id="PTHR13439:SF0">
    <property type="entry name" value="TOPOISOMERASE I DAMAGE AFFECTED PROTEIN 4"/>
    <property type="match status" value="1"/>
</dbReference>
<evidence type="ECO:0000256" key="2">
    <source>
        <dbReference type="ARBA" id="ARBA00022692"/>
    </source>
</evidence>
<evidence type="ECO:0000256" key="4">
    <source>
        <dbReference type="ARBA" id="ARBA00023136"/>
    </source>
</evidence>
<dbReference type="PROSITE" id="PS50922">
    <property type="entry name" value="TLC"/>
    <property type="match status" value="1"/>
</dbReference>
<accession>A0ABQ6M701</accession>
<dbReference type="InterPro" id="IPR006634">
    <property type="entry name" value="TLC-dom"/>
</dbReference>
<proteinExistence type="predicted"/>
<evidence type="ECO:0000256" key="5">
    <source>
        <dbReference type="PROSITE-ProRule" id="PRU00205"/>
    </source>
</evidence>
<evidence type="ECO:0000313" key="9">
    <source>
        <dbReference type="Proteomes" id="UP001165060"/>
    </source>
</evidence>